<dbReference type="EMBL" id="CP013615">
    <property type="protein sequence ID" value="AMN31132.1"/>
    <property type="molecule type" value="Genomic_DNA"/>
</dbReference>
<dbReference type="PATRIC" id="fig|1502.177.peg.3424"/>
<gene>
    <name evidence="1" type="ORF">JFP838_pA0216</name>
</gene>
<keyword evidence="1" id="KW-0614">Plasmid</keyword>
<sequence length="266" mass="31501">MKKIYFKTKSLFIDGRKQQGIVCPIPNSNNVKFVTFEGESFTVRDAKESEFKRTKISNELKVLADKLIKTLKDEYELALLQIKLEEEIRRTRRESWEINENFRTLSQEVKEFYKKEQGIVTLEDFNNLKSLVQDKNELEVDLKFCKTKDGIVSFKIEQVAEIGKYSVDRYSFMYEEYDHYYLCADNIEEYKDFQELAKKYFKRYSSKSNLVDNIDISYDAGQGDKYSLFIASYTEFTFKNPIKLTEKTLIKIKDLIKNLVISNVTF</sequence>
<name>A0A140GRH3_CLOPF</name>
<dbReference type="AlphaFoldDB" id="A0A140GRH3"/>
<evidence type="ECO:0000313" key="1">
    <source>
        <dbReference type="EMBL" id="AMN31132.1"/>
    </source>
</evidence>
<dbReference type="RefSeq" id="WP_061429728.1">
    <property type="nucleotide sequence ID" value="NZ_CATNZX010000001.1"/>
</dbReference>
<organism evidence="1 2">
    <name type="scientific">Clostridium perfringens</name>
    <dbReference type="NCBI Taxonomy" id="1502"/>
    <lineage>
        <taxon>Bacteria</taxon>
        <taxon>Bacillati</taxon>
        <taxon>Bacillota</taxon>
        <taxon>Clostridia</taxon>
        <taxon>Eubacteriales</taxon>
        <taxon>Clostridiaceae</taxon>
        <taxon>Clostridium</taxon>
    </lineage>
</organism>
<dbReference type="Proteomes" id="UP000070260">
    <property type="component" value="Plasmid pJFP838A"/>
</dbReference>
<evidence type="ECO:0000313" key="2">
    <source>
        <dbReference type="Proteomes" id="UP000070260"/>
    </source>
</evidence>
<reference evidence="1 2" key="1">
    <citation type="journal article" date="2016" name="PLoS ONE">
        <title>Plasmid Characterization and Chromosome Analysis of Two netF+ Clostridium perfringens Isolates Associated with Foal and Canine Necrotizing Enteritis.</title>
        <authorList>
            <person name="Mehdizadeh Gohari I."/>
            <person name="Kropinski A.M."/>
            <person name="Weese S.J."/>
            <person name="Parreira V.R."/>
            <person name="Whitehead A.E."/>
            <person name="Boerlin P."/>
            <person name="Prescott J.F."/>
        </authorList>
    </citation>
    <scope>NUCLEOTIDE SEQUENCE [LARGE SCALE GENOMIC DNA]</scope>
    <source>
        <strain evidence="1 2">JP838</strain>
        <plasmid evidence="2">Plasmid pJFP838A</plasmid>
    </source>
</reference>
<proteinExistence type="predicted"/>
<accession>A0A140GRH3</accession>
<protein>
    <submittedName>
        <fullName evidence="1">Uncharacterized protein</fullName>
    </submittedName>
</protein>
<geneLocation type="plasmid" evidence="1 2">
    <name>pJFP838A</name>
</geneLocation>